<evidence type="ECO:0000313" key="3">
    <source>
        <dbReference type="Proteomes" id="UP001153714"/>
    </source>
</evidence>
<protein>
    <recommendedName>
        <fullName evidence="4">DUF4817 domain-containing protein</fullName>
    </recommendedName>
</protein>
<gene>
    <name evidence="2" type="ORF">DIATSA_LOCUS13016</name>
</gene>
<feature type="region of interest" description="Disordered" evidence="1">
    <location>
        <begin position="12"/>
        <end position="43"/>
    </location>
</feature>
<proteinExistence type="predicted"/>
<reference evidence="2" key="1">
    <citation type="submission" date="2021-12" db="EMBL/GenBank/DDBJ databases">
        <authorList>
            <person name="King R."/>
        </authorList>
    </citation>
    <scope>NUCLEOTIDE SEQUENCE</scope>
</reference>
<evidence type="ECO:0000313" key="2">
    <source>
        <dbReference type="EMBL" id="CAG9795776.1"/>
    </source>
</evidence>
<accession>A0A9N9RDT2</accession>
<name>A0A9N9RDT2_9NEOP</name>
<dbReference type="Proteomes" id="UP001153714">
    <property type="component" value="Chromosome 8"/>
</dbReference>
<evidence type="ECO:0008006" key="4">
    <source>
        <dbReference type="Google" id="ProtNLM"/>
    </source>
</evidence>
<dbReference type="EMBL" id="OU893339">
    <property type="protein sequence ID" value="CAG9795776.1"/>
    <property type="molecule type" value="Genomic_DNA"/>
</dbReference>
<keyword evidence="3" id="KW-1185">Reference proteome</keyword>
<sequence length="158" mass="18331">MTHPTSFKKFLPAPLSTPWGGVTPRRVPPRRAEPRRPNEAGIEEQSFARSLQLASVTTVLEYAEMHYYYGVAKGNGLLAARLYQEQLQRRGKVREHYPDNRVFINTHNTLMASQILEGNREGIQRVDPDRRDMVLEEVENRPFTSSRKITRRNEILRT</sequence>
<dbReference type="OrthoDB" id="7902892at2759"/>
<organism evidence="2 3">
    <name type="scientific">Diatraea saccharalis</name>
    <name type="common">sugarcane borer</name>
    <dbReference type="NCBI Taxonomy" id="40085"/>
    <lineage>
        <taxon>Eukaryota</taxon>
        <taxon>Metazoa</taxon>
        <taxon>Ecdysozoa</taxon>
        <taxon>Arthropoda</taxon>
        <taxon>Hexapoda</taxon>
        <taxon>Insecta</taxon>
        <taxon>Pterygota</taxon>
        <taxon>Neoptera</taxon>
        <taxon>Endopterygota</taxon>
        <taxon>Lepidoptera</taxon>
        <taxon>Glossata</taxon>
        <taxon>Ditrysia</taxon>
        <taxon>Pyraloidea</taxon>
        <taxon>Crambidae</taxon>
        <taxon>Crambinae</taxon>
        <taxon>Diatraea</taxon>
    </lineage>
</organism>
<dbReference type="AlphaFoldDB" id="A0A9N9RDT2"/>
<evidence type="ECO:0000256" key="1">
    <source>
        <dbReference type="SAM" id="MobiDB-lite"/>
    </source>
</evidence>
<reference evidence="2" key="2">
    <citation type="submission" date="2022-10" db="EMBL/GenBank/DDBJ databases">
        <authorList>
            <consortium name="ENA_rothamsted_submissions"/>
            <consortium name="culmorum"/>
            <person name="King R."/>
        </authorList>
    </citation>
    <scope>NUCLEOTIDE SEQUENCE</scope>
</reference>